<accession>A0A426U0P7</accession>
<organism evidence="6 7">
    <name type="scientific">Candidatus Viridilinea halotolerans</name>
    <dbReference type="NCBI Taxonomy" id="2491704"/>
    <lineage>
        <taxon>Bacteria</taxon>
        <taxon>Bacillati</taxon>
        <taxon>Chloroflexota</taxon>
        <taxon>Chloroflexia</taxon>
        <taxon>Chloroflexales</taxon>
        <taxon>Chloroflexineae</taxon>
        <taxon>Oscillochloridaceae</taxon>
        <taxon>Candidatus Viridilinea</taxon>
    </lineage>
</organism>
<dbReference type="Pfam" id="PF25275">
    <property type="entry name" value="Golvesin_C"/>
    <property type="match status" value="1"/>
</dbReference>
<evidence type="ECO:0000313" key="6">
    <source>
        <dbReference type="EMBL" id="RRR72620.1"/>
    </source>
</evidence>
<feature type="compositionally biased region" description="Pro residues" evidence="2">
    <location>
        <begin position="25"/>
        <end position="52"/>
    </location>
</feature>
<dbReference type="AlphaFoldDB" id="A0A426U0P7"/>
<dbReference type="Pfam" id="PF01551">
    <property type="entry name" value="Peptidase_M23"/>
    <property type="match status" value="1"/>
</dbReference>
<evidence type="ECO:0000256" key="1">
    <source>
        <dbReference type="ARBA" id="ARBA00022729"/>
    </source>
</evidence>
<feature type="domain" description="Golvesin/Xly CBD-like" evidence="5">
    <location>
        <begin position="493"/>
        <end position="577"/>
    </location>
</feature>
<feature type="chain" id="PRO_5019545085" evidence="3">
    <location>
        <begin position="27"/>
        <end position="591"/>
    </location>
</feature>
<dbReference type="Proteomes" id="UP000280307">
    <property type="component" value="Unassembled WGS sequence"/>
</dbReference>
<proteinExistence type="predicted"/>
<gene>
    <name evidence="6" type="ORF">EI684_09990</name>
</gene>
<dbReference type="Gene3D" id="2.70.70.10">
    <property type="entry name" value="Glucose Permease (Domain IIA)"/>
    <property type="match status" value="1"/>
</dbReference>
<dbReference type="GO" id="GO:0004222">
    <property type="term" value="F:metalloendopeptidase activity"/>
    <property type="evidence" value="ECO:0007669"/>
    <property type="project" value="TreeGrafter"/>
</dbReference>
<reference evidence="6 7" key="1">
    <citation type="submission" date="2018-12" db="EMBL/GenBank/DDBJ databases">
        <title>Genome Sequence of Candidatus Viridilinea halotolerans isolated from saline sulfide-rich spring.</title>
        <authorList>
            <person name="Grouzdev D.S."/>
            <person name="Burganskaya E.I."/>
            <person name="Krutkina M.S."/>
            <person name="Sukhacheva M.V."/>
            <person name="Gorlenko V.M."/>
        </authorList>
    </citation>
    <scope>NUCLEOTIDE SEQUENCE [LARGE SCALE GENOMIC DNA]</scope>
    <source>
        <strain evidence="6">Chok-6</strain>
    </source>
</reference>
<feature type="compositionally biased region" description="Low complexity" evidence="2">
    <location>
        <begin position="53"/>
        <end position="64"/>
    </location>
</feature>
<dbReference type="InterPro" id="IPR050570">
    <property type="entry name" value="Cell_wall_metabolism_enzyme"/>
</dbReference>
<dbReference type="PROSITE" id="PS51257">
    <property type="entry name" value="PROKAR_LIPOPROTEIN"/>
    <property type="match status" value="1"/>
</dbReference>
<feature type="region of interest" description="Disordered" evidence="2">
    <location>
        <begin position="25"/>
        <end position="65"/>
    </location>
</feature>
<evidence type="ECO:0000259" key="5">
    <source>
        <dbReference type="Pfam" id="PF25275"/>
    </source>
</evidence>
<dbReference type="PANTHER" id="PTHR21666:SF289">
    <property type="entry name" value="L-ALA--D-GLU ENDOPEPTIDASE"/>
    <property type="match status" value="1"/>
</dbReference>
<dbReference type="CDD" id="cd12797">
    <property type="entry name" value="M23_peptidase"/>
    <property type="match status" value="1"/>
</dbReference>
<comment type="caution">
    <text evidence="6">The sequence shown here is derived from an EMBL/GenBank/DDBJ whole genome shotgun (WGS) entry which is preliminary data.</text>
</comment>
<keyword evidence="1 3" id="KW-0732">Signal</keyword>
<name>A0A426U0P7_9CHLR</name>
<sequence>MNRLRPLFILLLLAILVACSTPPAPAPAPTPSASATPPPPPPATPVPTPTLLPTPTLAPTEAPVAPLPPDPLFAAQRISYAHGVTPSDIQALLEARGSSLATARFTLGDRAHSFTEVLITISSLYSLNPLLLLALIDLQSGLVSGGPASPEQLVWAMGYRGGDGARRGLYSQLRWGALELRFAVRDYALKGAAAPPPLVFADATRQPVSAEIAFSRYVLARVLAPTISPDLLGVRLDGLINSYARLFGDPREIPSDWPPLAEPFLTRPMERNFPVTSFFDHNTPFLRENGSVLTYWGRAETDMAFAYDGHTGWDYGLGPPDRILAAAAGLVTFAGNSDDGCGTPARAVIIDHGNGYRTLYWHLDSLAVSTGQEVERGAILGVAGATGCSFGAHLHLQVQYLGRDVDPYGWCARDADPWALNPAGQVSVWLWADMPSPCGPPPPAMIVVDDRDPGFLTAGAWQAHPLGYGGSSHFAPVTFAGSSAMPYRAPSLRPPLVAAWRPELPAAGRYQIMAYIPYALNGLDEAREARYLIRHANGESLVTINVERERNWWADLGTYELDPATALVSITTLAGDNRRGAWVDAVVFVLK</sequence>
<evidence type="ECO:0000259" key="4">
    <source>
        <dbReference type="Pfam" id="PF01551"/>
    </source>
</evidence>
<dbReference type="EMBL" id="RSAS01000384">
    <property type="protein sequence ID" value="RRR72620.1"/>
    <property type="molecule type" value="Genomic_DNA"/>
</dbReference>
<dbReference type="InterPro" id="IPR011055">
    <property type="entry name" value="Dup_hybrid_motif"/>
</dbReference>
<dbReference type="InterPro" id="IPR016047">
    <property type="entry name" value="M23ase_b-sheet_dom"/>
</dbReference>
<dbReference type="PANTHER" id="PTHR21666">
    <property type="entry name" value="PEPTIDASE-RELATED"/>
    <property type="match status" value="1"/>
</dbReference>
<evidence type="ECO:0000256" key="3">
    <source>
        <dbReference type="SAM" id="SignalP"/>
    </source>
</evidence>
<feature type="domain" description="M23ase beta-sheet core" evidence="4">
    <location>
        <begin position="309"/>
        <end position="407"/>
    </location>
</feature>
<evidence type="ECO:0000256" key="2">
    <source>
        <dbReference type="SAM" id="MobiDB-lite"/>
    </source>
</evidence>
<dbReference type="SUPFAM" id="SSF51261">
    <property type="entry name" value="Duplicated hybrid motif"/>
    <property type="match status" value="1"/>
</dbReference>
<evidence type="ECO:0000313" key="7">
    <source>
        <dbReference type="Proteomes" id="UP000280307"/>
    </source>
</evidence>
<protein>
    <submittedName>
        <fullName evidence="6">Peptidase M23</fullName>
    </submittedName>
</protein>
<feature type="signal peptide" evidence="3">
    <location>
        <begin position="1"/>
        <end position="26"/>
    </location>
</feature>
<dbReference type="InterPro" id="IPR033803">
    <property type="entry name" value="CBD-like_Golvesin-Xly"/>
</dbReference>